<dbReference type="InterPro" id="IPR003439">
    <property type="entry name" value="ABC_transporter-like_ATP-bd"/>
</dbReference>
<evidence type="ECO:0000313" key="6">
    <source>
        <dbReference type="EMBL" id="GAA0860505.1"/>
    </source>
</evidence>
<proteinExistence type="inferred from homology"/>
<organism evidence="6 7">
    <name type="scientific">Clostridium nitritogenes</name>
    <dbReference type="NCBI Taxonomy" id="83340"/>
    <lineage>
        <taxon>Bacteria</taxon>
        <taxon>Bacillati</taxon>
        <taxon>Bacillota</taxon>
        <taxon>Clostridia</taxon>
        <taxon>Eubacteriales</taxon>
        <taxon>Clostridiaceae</taxon>
        <taxon>Clostridium</taxon>
    </lineage>
</organism>
<dbReference type="GO" id="GO:0005524">
    <property type="term" value="F:ATP binding"/>
    <property type="evidence" value="ECO:0007669"/>
    <property type="project" value="UniProtKB-KW"/>
</dbReference>
<keyword evidence="3" id="KW-0547">Nucleotide-binding</keyword>
<reference evidence="6 7" key="1">
    <citation type="journal article" date="2019" name="Int. J. Syst. Evol. Microbiol.">
        <title>The Global Catalogue of Microorganisms (GCM) 10K type strain sequencing project: providing services to taxonomists for standard genome sequencing and annotation.</title>
        <authorList>
            <consortium name="The Broad Institute Genomics Platform"/>
            <consortium name="The Broad Institute Genome Sequencing Center for Infectious Disease"/>
            <person name="Wu L."/>
            <person name="Ma J."/>
        </authorList>
    </citation>
    <scope>NUCLEOTIDE SEQUENCE [LARGE SCALE GENOMIC DNA]</scope>
    <source>
        <strain evidence="6 7">JCM 6485</strain>
    </source>
</reference>
<protein>
    <submittedName>
        <fullName evidence="6">ABC transporter ATP-binding protein</fullName>
    </submittedName>
</protein>
<dbReference type="RefSeq" id="WP_224168261.1">
    <property type="nucleotide sequence ID" value="NZ_BAAACO010000007.1"/>
</dbReference>
<evidence type="ECO:0000256" key="1">
    <source>
        <dbReference type="ARBA" id="ARBA00005417"/>
    </source>
</evidence>
<evidence type="ECO:0000256" key="3">
    <source>
        <dbReference type="ARBA" id="ARBA00022741"/>
    </source>
</evidence>
<dbReference type="InterPro" id="IPR017871">
    <property type="entry name" value="ABC_transporter-like_CS"/>
</dbReference>
<dbReference type="InterPro" id="IPR003593">
    <property type="entry name" value="AAA+_ATPase"/>
</dbReference>
<evidence type="ECO:0000256" key="2">
    <source>
        <dbReference type="ARBA" id="ARBA00022448"/>
    </source>
</evidence>
<comment type="caution">
    <text evidence="6">The sequence shown here is derived from an EMBL/GenBank/DDBJ whole genome shotgun (WGS) entry which is preliminary data.</text>
</comment>
<dbReference type="SMART" id="SM00382">
    <property type="entry name" value="AAA"/>
    <property type="match status" value="1"/>
</dbReference>
<accession>A0ABN1LUH9</accession>
<feature type="domain" description="ABC transporter" evidence="5">
    <location>
        <begin position="22"/>
        <end position="243"/>
    </location>
</feature>
<comment type="similarity">
    <text evidence="1">Belongs to the ABC transporter superfamily.</text>
</comment>
<evidence type="ECO:0000259" key="5">
    <source>
        <dbReference type="PROSITE" id="PS50893"/>
    </source>
</evidence>
<dbReference type="PROSITE" id="PS50893">
    <property type="entry name" value="ABC_TRANSPORTER_2"/>
    <property type="match status" value="1"/>
</dbReference>
<gene>
    <name evidence="6" type="ORF">GCM10008916_27480</name>
</gene>
<dbReference type="InterPro" id="IPR050683">
    <property type="entry name" value="Bact_Polysacc_Export_ATP-bd"/>
</dbReference>
<evidence type="ECO:0000313" key="7">
    <source>
        <dbReference type="Proteomes" id="UP001501764"/>
    </source>
</evidence>
<dbReference type="Pfam" id="PF00005">
    <property type="entry name" value="ABC_tran"/>
    <property type="match status" value="1"/>
</dbReference>
<dbReference type="PANTHER" id="PTHR46743:SF2">
    <property type="entry name" value="TEICHOIC ACIDS EXPORT ATP-BINDING PROTEIN TAGH"/>
    <property type="match status" value="1"/>
</dbReference>
<dbReference type="InterPro" id="IPR015860">
    <property type="entry name" value="ABC_transpr_TagH-like"/>
</dbReference>
<keyword evidence="4 6" id="KW-0067">ATP-binding</keyword>
<dbReference type="EMBL" id="BAAACO010000007">
    <property type="protein sequence ID" value="GAA0860505.1"/>
    <property type="molecule type" value="Genomic_DNA"/>
</dbReference>
<dbReference type="PANTHER" id="PTHR46743">
    <property type="entry name" value="TEICHOIC ACIDS EXPORT ATP-BINDING PROTEIN TAGH"/>
    <property type="match status" value="1"/>
</dbReference>
<evidence type="ECO:0000256" key="4">
    <source>
        <dbReference type="ARBA" id="ARBA00022840"/>
    </source>
</evidence>
<dbReference type="Proteomes" id="UP001501764">
    <property type="component" value="Unassembled WGS sequence"/>
</dbReference>
<dbReference type="InterPro" id="IPR027417">
    <property type="entry name" value="P-loop_NTPase"/>
</dbReference>
<dbReference type="Gene3D" id="3.40.50.300">
    <property type="entry name" value="P-loop containing nucleotide triphosphate hydrolases"/>
    <property type="match status" value="1"/>
</dbReference>
<keyword evidence="7" id="KW-1185">Reference proteome</keyword>
<keyword evidence="2" id="KW-0813">Transport</keyword>
<dbReference type="SUPFAM" id="SSF52540">
    <property type="entry name" value="P-loop containing nucleoside triphosphate hydrolases"/>
    <property type="match status" value="1"/>
</dbReference>
<dbReference type="PROSITE" id="PS00211">
    <property type="entry name" value="ABC_TRANSPORTER_1"/>
    <property type="match status" value="1"/>
</dbReference>
<sequence length="381" mass="44003">MEYAVEFNNVVKEYKLYKDDKDRFKDLFWGKRYTPYRAIDKLNLKLPKGEVIGILGKNGSGKSTILKMVTGVVYPTEGEIVVNGKVSALLELTAGFDLELTGRENIYLKGYSMGMIRSEVNEKIDDIIEFSELGDYIEQPVRMYSSGMKARLGFAVAVNIDPDILVVDEALAVGDEIFREKCMNRMDKFRDEGKTILFVSHSLPQMRDFCTKGVWLHQGKMIAEGEIDEIANMYKHYLNGVSVEKILEDVDKYKDLVEIKQSLTDIDMYDDYVEFKGYIQVEPNNKKYDLLNIMLHQDDNIVKFGDVKTEYKKDANKLYYAATINFKDIEKGYYNVELDIDVQGEPYIRQAWCTNKVGQFMAKEHNISLIIKNNRLKIKKD</sequence>
<dbReference type="CDD" id="cd03220">
    <property type="entry name" value="ABC_KpsT_Wzt"/>
    <property type="match status" value="1"/>
</dbReference>
<name>A0ABN1LUH9_9CLOT</name>